<dbReference type="Gene3D" id="3.70.10.10">
    <property type="match status" value="1"/>
</dbReference>
<comment type="similarity">
    <text evidence="2">Belongs to the beta sliding clamp family.</text>
</comment>
<keyword evidence="16" id="KW-1185">Reference proteome</keyword>
<dbReference type="Pfam" id="PF02767">
    <property type="entry name" value="DNA_pol3_beta_2"/>
    <property type="match status" value="1"/>
</dbReference>
<sequence>MSAFSLLIEIAALRRGLDAVAAALPGKTTVPIITHVKLEANGPKLKLTATDLDRAIEAEVAAIEVSGAITLPGKALRDVLKRFNDGCQVAIASDGVSAQVKGGRGRARLPALPAADFPPAPAPGEDAPELVIDGKTLAGLLDGVAYAACTDLKARFYLCGVHLETIEADDGLRLRAVACDGFRLNWRDAPLISGAMVARPVIVPNETVALATKAAGAGGEASIAFDAARFRLACAGVTLSSRLVDATYPDYRRVAPSAADTPVLATIDREQLARAIEAALAVGTDKGRLIRIAIHEDRLVVDRDEGDYEVEMTIDAEAAATDAHAAAFPYVVGVNGQYLAQTLAGVGGDTLDLRLLTGDRRLHVSLHGKGEDTSAYAIVMPQRLKPGSARPDDDAASEKDAA</sequence>
<proteinExistence type="inferred from homology"/>
<protein>
    <recommendedName>
        <fullName evidence="3">Beta sliding clamp</fullName>
    </recommendedName>
    <alternativeName>
        <fullName evidence="11">Beta-clamp processivity factor</fullName>
    </alternativeName>
    <alternativeName>
        <fullName evidence="10">DNA polymerase III beta sliding clamp subunit</fullName>
    </alternativeName>
</protein>
<dbReference type="GO" id="GO:0003887">
    <property type="term" value="F:DNA-directed DNA polymerase activity"/>
    <property type="evidence" value="ECO:0007669"/>
    <property type="project" value="UniProtKB-EC"/>
</dbReference>
<evidence type="ECO:0000256" key="5">
    <source>
        <dbReference type="ARBA" id="ARBA00022679"/>
    </source>
</evidence>
<feature type="region of interest" description="Disordered" evidence="12">
    <location>
        <begin position="383"/>
        <end position="402"/>
    </location>
</feature>
<keyword evidence="4" id="KW-0963">Cytoplasm</keyword>
<keyword evidence="9" id="KW-0238">DNA-binding</keyword>
<dbReference type="EMBL" id="JBHTMX010000005">
    <property type="protein sequence ID" value="MFD1330726.1"/>
    <property type="molecule type" value="Genomic_DNA"/>
</dbReference>
<dbReference type="Gene3D" id="3.10.150.10">
    <property type="entry name" value="DNA Polymerase III, subunit A, domain 2"/>
    <property type="match status" value="1"/>
</dbReference>
<evidence type="ECO:0000256" key="1">
    <source>
        <dbReference type="ARBA" id="ARBA00004496"/>
    </source>
</evidence>
<evidence type="ECO:0000313" key="16">
    <source>
        <dbReference type="Proteomes" id="UP001597171"/>
    </source>
</evidence>
<reference evidence="16" key="1">
    <citation type="journal article" date="2019" name="Int. J. Syst. Evol. Microbiol.">
        <title>The Global Catalogue of Microorganisms (GCM) 10K type strain sequencing project: providing services to taxonomists for standard genome sequencing and annotation.</title>
        <authorList>
            <consortium name="The Broad Institute Genomics Platform"/>
            <consortium name="The Broad Institute Genome Sequencing Center for Infectious Disease"/>
            <person name="Wu L."/>
            <person name="Ma J."/>
        </authorList>
    </citation>
    <scope>NUCLEOTIDE SEQUENCE [LARGE SCALE GENOMIC DNA]</scope>
    <source>
        <strain evidence="16">CCUG 61696</strain>
    </source>
</reference>
<dbReference type="InterPro" id="IPR001001">
    <property type="entry name" value="DNA_polIII_beta"/>
</dbReference>
<evidence type="ECO:0000259" key="13">
    <source>
        <dbReference type="Pfam" id="PF00712"/>
    </source>
</evidence>
<comment type="caution">
    <text evidence="15">The sequence shown here is derived from an EMBL/GenBank/DDBJ whole genome shotgun (WGS) entry which is preliminary data.</text>
</comment>
<dbReference type="CDD" id="cd00140">
    <property type="entry name" value="beta_clamp"/>
    <property type="match status" value="1"/>
</dbReference>
<evidence type="ECO:0000256" key="2">
    <source>
        <dbReference type="ARBA" id="ARBA00010752"/>
    </source>
</evidence>
<dbReference type="Pfam" id="PF00712">
    <property type="entry name" value="DNA_pol3_beta"/>
    <property type="match status" value="1"/>
</dbReference>
<keyword evidence="8" id="KW-0239">DNA-directed DNA polymerase</keyword>
<feature type="domain" description="DNA polymerase III beta sliding clamp N-terminal" evidence="13">
    <location>
        <begin position="7"/>
        <end position="118"/>
    </location>
</feature>
<dbReference type="PANTHER" id="PTHR30478:SF0">
    <property type="entry name" value="BETA SLIDING CLAMP"/>
    <property type="match status" value="1"/>
</dbReference>
<evidence type="ECO:0000256" key="4">
    <source>
        <dbReference type="ARBA" id="ARBA00022490"/>
    </source>
</evidence>
<keyword evidence="6 15" id="KW-0548">Nucleotidyltransferase</keyword>
<evidence type="ECO:0000256" key="10">
    <source>
        <dbReference type="ARBA" id="ARBA00030988"/>
    </source>
</evidence>
<dbReference type="PANTHER" id="PTHR30478">
    <property type="entry name" value="DNA POLYMERASE III SUBUNIT BETA"/>
    <property type="match status" value="1"/>
</dbReference>
<gene>
    <name evidence="15" type="primary">dnaN</name>
    <name evidence="15" type="ORF">ACFQ4O_01795</name>
</gene>
<evidence type="ECO:0000256" key="11">
    <source>
        <dbReference type="ARBA" id="ARBA00033276"/>
    </source>
</evidence>
<dbReference type="NCBIfam" id="TIGR00663">
    <property type="entry name" value="dnan"/>
    <property type="match status" value="1"/>
</dbReference>
<name>A0ABW3Z3B0_9HYPH</name>
<dbReference type="InterPro" id="IPR022637">
    <property type="entry name" value="DNA_polIII_beta_cen"/>
</dbReference>
<comment type="subcellular location">
    <subcellularLocation>
        <location evidence="1">Cytoplasm</location>
    </subcellularLocation>
</comment>
<dbReference type="SMART" id="SM00480">
    <property type="entry name" value="POL3Bc"/>
    <property type="match status" value="1"/>
</dbReference>
<evidence type="ECO:0000256" key="9">
    <source>
        <dbReference type="ARBA" id="ARBA00023125"/>
    </source>
</evidence>
<evidence type="ECO:0000259" key="14">
    <source>
        <dbReference type="Pfam" id="PF02767"/>
    </source>
</evidence>
<evidence type="ECO:0000256" key="12">
    <source>
        <dbReference type="SAM" id="MobiDB-lite"/>
    </source>
</evidence>
<evidence type="ECO:0000256" key="8">
    <source>
        <dbReference type="ARBA" id="ARBA00022932"/>
    </source>
</evidence>
<dbReference type="InterPro" id="IPR022634">
    <property type="entry name" value="DNA_polIII_beta_N"/>
</dbReference>
<dbReference type="InterPro" id="IPR046938">
    <property type="entry name" value="DNA_clamp_sf"/>
</dbReference>
<evidence type="ECO:0000256" key="6">
    <source>
        <dbReference type="ARBA" id="ARBA00022695"/>
    </source>
</evidence>
<evidence type="ECO:0000313" key="15">
    <source>
        <dbReference type="EMBL" id="MFD1330726.1"/>
    </source>
</evidence>
<dbReference type="SUPFAM" id="SSF55979">
    <property type="entry name" value="DNA clamp"/>
    <property type="match status" value="3"/>
</dbReference>
<evidence type="ECO:0000256" key="7">
    <source>
        <dbReference type="ARBA" id="ARBA00022705"/>
    </source>
</evidence>
<dbReference type="RefSeq" id="WP_378773915.1">
    <property type="nucleotide sequence ID" value="NZ_JBHTMX010000005.1"/>
</dbReference>
<organism evidence="15 16">
    <name type="scientific">Methylopila musalis</name>
    <dbReference type="NCBI Taxonomy" id="1134781"/>
    <lineage>
        <taxon>Bacteria</taxon>
        <taxon>Pseudomonadati</taxon>
        <taxon>Pseudomonadota</taxon>
        <taxon>Alphaproteobacteria</taxon>
        <taxon>Hyphomicrobiales</taxon>
        <taxon>Methylopilaceae</taxon>
        <taxon>Methylopila</taxon>
    </lineage>
</organism>
<keyword evidence="7" id="KW-0235">DNA replication</keyword>
<dbReference type="Proteomes" id="UP001597171">
    <property type="component" value="Unassembled WGS sequence"/>
</dbReference>
<evidence type="ECO:0000256" key="3">
    <source>
        <dbReference type="ARBA" id="ARBA00021035"/>
    </source>
</evidence>
<feature type="domain" description="DNA polymerase III beta sliding clamp central" evidence="14">
    <location>
        <begin position="132"/>
        <end position="250"/>
    </location>
</feature>
<feature type="compositionally biased region" description="Basic and acidic residues" evidence="12">
    <location>
        <begin position="390"/>
        <end position="402"/>
    </location>
</feature>
<accession>A0ABW3Z3B0</accession>
<keyword evidence="5 15" id="KW-0808">Transferase</keyword>